<dbReference type="InterPro" id="IPR023058">
    <property type="entry name" value="PPIase_PpiC_CS"/>
</dbReference>
<evidence type="ECO:0000259" key="8">
    <source>
        <dbReference type="PROSITE" id="PS50206"/>
    </source>
</evidence>
<dbReference type="InterPro" id="IPR036873">
    <property type="entry name" value="Rhodanese-like_dom_sf"/>
</dbReference>
<proteinExistence type="inferred from homology"/>
<evidence type="ECO:0000256" key="6">
    <source>
        <dbReference type="RuleBase" id="RU363014"/>
    </source>
</evidence>
<evidence type="ECO:0000256" key="2">
    <source>
        <dbReference type="ARBA" id="ARBA00007656"/>
    </source>
</evidence>
<sequence length="246" mass="26832">MFRRAFLSAASKSSHIVCSVPAKCRGSSSRVSTVAVSSASNGPQREVRVKHILLKSDESLKMKEIRDKLDKGINFSELARVYSRCPSANDGGSLGWVRKGATVPEFEECIFAADAGQTTECTTEYGRHLVLVEEERAAVPAVQTMGPLLSDPGMDVQLVDVREGRELELASIPGFEHFPLSAFGEWEDTIAEDLDPSKKTLCLCHHGIRSQQMAQFLIARGFTDVVNVAGGIDAYSRLADPSIPKY</sequence>
<dbReference type="InterPro" id="IPR000297">
    <property type="entry name" value="PPIase_PpiC"/>
</dbReference>
<keyword evidence="3" id="KW-0963">Cytoplasm</keyword>
<dbReference type="EC" id="5.2.1.8" evidence="6"/>
<dbReference type="PANTHER" id="PTHR43629">
    <property type="entry name" value="PEPTIDYL-PROLYL CIS-TRANS ISOMERASE"/>
    <property type="match status" value="1"/>
</dbReference>
<evidence type="ECO:0000259" key="7">
    <source>
        <dbReference type="PROSITE" id="PS50198"/>
    </source>
</evidence>
<dbReference type="Pfam" id="PF00581">
    <property type="entry name" value="Rhodanese"/>
    <property type="match status" value="1"/>
</dbReference>
<evidence type="ECO:0000256" key="1">
    <source>
        <dbReference type="ARBA" id="ARBA00004496"/>
    </source>
</evidence>
<dbReference type="SUPFAM" id="SSF54534">
    <property type="entry name" value="FKBP-like"/>
    <property type="match status" value="1"/>
</dbReference>
<dbReference type="PROSITE" id="PS01096">
    <property type="entry name" value="PPIC_PPIASE_1"/>
    <property type="match status" value="1"/>
</dbReference>
<dbReference type="GO" id="GO:0005737">
    <property type="term" value="C:cytoplasm"/>
    <property type="evidence" value="ECO:0007669"/>
    <property type="project" value="UniProtKB-SubCell"/>
</dbReference>
<evidence type="ECO:0000313" key="9">
    <source>
        <dbReference type="EMBL" id="JAC78113.1"/>
    </source>
</evidence>
<keyword evidence="5 6" id="KW-0413">Isomerase</keyword>
<comment type="similarity">
    <text evidence="2">Belongs to the PpiC/parvulin rotamase family.</text>
</comment>
<name>A0A061S1P0_9CHLO</name>
<dbReference type="InterPro" id="IPR046357">
    <property type="entry name" value="PPIase_dom_sf"/>
</dbReference>
<dbReference type="Gene3D" id="3.40.250.10">
    <property type="entry name" value="Rhodanese-like domain"/>
    <property type="match status" value="1"/>
</dbReference>
<dbReference type="SMART" id="SM00450">
    <property type="entry name" value="RHOD"/>
    <property type="match status" value="1"/>
</dbReference>
<comment type="subcellular location">
    <subcellularLocation>
        <location evidence="1">Cytoplasm</location>
    </subcellularLocation>
</comment>
<dbReference type="PANTHER" id="PTHR43629:SF2">
    <property type="entry name" value="RHODANESE-LIKE_PPIC DOMAIN-CONTAINING PROTEIN 12, CHLOROPLASTIC"/>
    <property type="match status" value="1"/>
</dbReference>
<dbReference type="PROSITE" id="PS50198">
    <property type="entry name" value="PPIC_PPIASE_2"/>
    <property type="match status" value="1"/>
</dbReference>
<reference evidence="9" key="1">
    <citation type="submission" date="2014-05" db="EMBL/GenBank/DDBJ databases">
        <title>The transcriptome of the halophilic microalga Tetraselmis sp. GSL018 isolated from the Great Salt Lake, Utah.</title>
        <authorList>
            <person name="Jinkerson R.E."/>
            <person name="D'Adamo S."/>
            <person name="Posewitz M.C."/>
        </authorList>
    </citation>
    <scope>NUCLEOTIDE SEQUENCE</scope>
    <source>
        <strain evidence="9">GSL018</strain>
    </source>
</reference>
<feature type="domain" description="PpiC" evidence="7">
    <location>
        <begin position="44"/>
        <end position="134"/>
    </location>
</feature>
<evidence type="ECO:0000256" key="3">
    <source>
        <dbReference type="ARBA" id="ARBA00022490"/>
    </source>
</evidence>
<dbReference type="AlphaFoldDB" id="A0A061S1P0"/>
<feature type="domain" description="Rhodanese" evidence="8">
    <location>
        <begin position="152"/>
        <end position="244"/>
    </location>
</feature>
<accession>A0A061S1P0</accession>
<keyword evidence="5 6" id="KW-0697">Rotamase</keyword>
<dbReference type="InterPro" id="IPR052204">
    <property type="entry name" value="PpiC/parvulin_rotamase"/>
</dbReference>
<dbReference type="SUPFAM" id="SSF52821">
    <property type="entry name" value="Rhodanese/Cell cycle control phosphatase"/>
    <property type="match status" value="1"/>
</dbReference>
<gene>
    <name evidence="9" type="ORF">TSPGSL018_16000</name>
</gene>
<evidence type="ECO:0000256" key="5">
    <source>
        <dbReference type="PROSITE-ProRule" id="PRU00278"/>
    </source>
</evidence>
<dbReference type="PROSITE" id="PS50206">
    <property type="entry name" value="RHODANESE_3"/>
    <property type="match status" value="1"/>
</dbReference>
<protein>
    <recommendedName>
        <fullName evidence="6">Peptidyl-prolyl cis-trans isomerase</fullName>
        <ecNumber evidence="6">5.2.1.8</ecNumber>
    </recommendedName>
</protein>
<organism evidence="9">
    <name type="scientific">Tetraselmis sp. GSL018</name>
    <dbReference type="NCBI Taxonomy" id="582737"/>
    <lineage>
        <taxon>Eukaryota</taxon>
        <taxon>Viridiplantae</taxon>
        <taxon>Chlorophyta</taxon>
        <taxon>core chlorophytes</taxon>
        <taxon>Chlorodendrophyceae</taxon>
        <taxon>Chlorodendrales</taxon>
        <taxon>Chlorodendraceae</taxon>
        <taxon>Tetraselmis</taxon>
    </lineage>
</organism>
<dbReference type="Gene3D" id="3.10.50.40">
    <property type="match status" value="1"/>
</dbReference>
<dbReference type="Pfam" id="PF13616">
    <property type="entry name" value="Rotamase_3"/>
    <property type="match status" value="1"/>
</dbReference>
<comment type="catalytic activity">
    <reaction evidence="6">
        <text>[protein]-peptidylproline (omega=180) = [protein]-peptidylproline (omega=0)</text>
        <dbReference type="Rhea" id="RHEA:16237"/>
        <dbReference type="Rhea" id="RHEA-COMP:10747"/>
        <dbReference type="Rhea" id="RHEA-COMP:10748"/>
        <dbReference type="ChEBI" id="CHEBI:83833"/>
        <dbReference type="ChEBI" id="CHEBI:83834"/>
        <dbReference type="EC" id="5.2.1.8"/>
    </reaction>
</comment>
<comment type="function">
    <text evidence="4">PPIases accelerate the folding of proteins. It prefers amino acid residues with hydrophobic side chains like leucine and phenylalanine in the P1 position of the peptides substrates.</text>
</comment>
<dbReference type="InterPro" id="IPR001763">
    <property type="entry name" value="Rhodanese-like_dom"/>
</dbReference>
<evidence type="ECO:0000256" key="4">
    <source>
        <dbReference type="ARBA" id="ARBA00046231"/>
    </source>
</evidence>
<dbReference type="EMBL" id="GBEZ01007343">
    <property type="protein sequence ID" value="JAC78113.1"/>
    <property type="molecule type" value="Transcribed_RNA"/>
</dbReference>
<dbReference type="GO" id="GO:0003755">
    <property type="term" value="F:peptidyl-prolyl cis-trans isomerase activity"/>
    <property type="evidence" value="ECO:0007669"/>
    <property type="project" value="UniProtKB-UniRule"/>
</dbReference>